<evidence type="ECO:0000313" key="6">
    <source>
        <dbReference type="Proteomes" id="UP000030161"/>
    </source>
</evidence>
<dbReference type="EMBL" id="AJIX01000036">
    <property type="protein sequence ID" value="KGR06547.1"/>
    <property type="molecule type" value="Genomic_DNA"/>
</dbReference>
<dbReference type="GO" id="GO:0004305">
    <property type="term" value="F:ethanolamine kinase activity"/>
    <property type="evidence" value="ECO:0007669"/>
    <property type="project" value="UniProtKB-EC"/>
</dbReference>
<dbReference type="GO" id="GO:0005737">
    <property type="term" value="C:cytoplasm"/>
    <property type="evidence" value="ECO:0007669"/>
    <property type="project" value="TreeGrafter"/>
</dbReference>
<comment type="similarity">
    <text evidence="2">Belongs to the choline/ethanolamine kinase family.</text>
</comment>
<name>A0AB34PQ32_CANAX</name>
<evidence type="ECO:0000256" key="4">
    <source>
        <dbReference type="SAM" id="MobiDB-lite"/>
    </source>
</evidence>
<sequence length="607" mass="68469">MLLSGSPTQQQQQQHQKENGSDSIFSADEFVSAYCFISHDKVNLIPVTTDNVDDEDEDNNSHNGNNITTPHITINDLHHEAIEDHADFTPDKLYLKNKNLLYSLNNPSISDVEVENNNINNNNNSNNTNGSSIPSTSKDSYTPSPSSSPSSSSLSTPSLNNNIKKKTQVVVAPSIFLPKLVINLADNLNNDFKELKQLLIKIFPAWDNVDNISLSQLTGGITNMLLSCEYTGNVPTKKTGDAEPVLIRVYGHGTNLIIDRHREFISHLILNSIGLAPPVFARFKNGLVYGYLDGRSLKPEEMSKKSLYPLIAQQLGNLHNKVDYKLIEQGIEKIRALKLGRRRRRSSSASITFKKKHHHNSLSGTSSSASGATTAKKRFISNIWELLDDWINIVPINPDLIESFQQNLTKDSTIIDIIIDQDNLKDIIKQEFEWLQTELTQTINSPIVSSHCDLLSGNIIIPKNFPLDEQSTTSSSSFNLPSIENNPIKFIDYEYMLPAPRAFDIANHLAEWQGFNCDRSAIPEPSISNPVLVNWCRGYLNDMNASKEIVESLIDEIKAYYGLPGFYWGIWAMIQSELSNIDFNYSNYGKLRLEEYWQWKNDYLKNK</sequence>
<keyword evidence="5" id="KW-0418">Kinase</keyword>
<dbReference type="GO" id="GO:0006646">
    <property type="term" value="P:phosphatidylethanolamine biosynthetic process"/>
    <property type="evidence" value="ECO:0007669"/>
    <property type="project" value="TreeGrafter"/>
</dbReference>
<organism evidence="5 6">
    <name type="scientific">Candida albicans P78048</name>
    <dbReference type="NCBI Taxonomy" id="1094989"/>
    <lineage>
        <taxon>Eukaryota</taxon>
        <taxon>Fungi</taxon>
        <taxon>Dikarya</taxon>
        <taxon>Ascomycota</taxon>
        <taxon>Saccharomycotina</taxon>
        <taxon>Pichiomycetes</taxon>
        <taxon>Debaryomycetaceae</taxon>
        <taxon>Candida/Lodderomyces clade</taxon>
        <taxon>Candida</taxon>
    </lineage>
</organism>
<comment type="pathway">
    <text evidence="1">Phospholipid metabolism; phosphatidylethanolamine biosynthesis; phosphatidylethanolamine from ethanolamine: step 1/3.</text>
</comment>
<feature type="region of interest" description="Disordered" evidence="4">
    <location>
        <begin position="49"/>
        <end position="71"/>
    </location>
</feature>
<protein>
    <recommendedName>
        <fullName evidence="3">ethanolamine kinase</fullName>
        <ecNumber evidence="3">2.7.1.82</ecNumber>
    </recommendedName>
</protein>
<feature type="region of interest" description="Disordered" evidence="4">
    <location>
        <begin position="114"/>
        <end position="159"/>
    </location>
</feature>
<feature type="compositionally biased region" description="Low complexity" evidence="4">
    <location>
        <begin position="116"/>
        <end position="158"/>
    </location>
</feature>
<reference evidence="5 6" key="1">
    <citation type="submission" date="2013-12" db="EMBL/GenBank/DDBJ databases">
        <title>The Genome Sequence of Candida albicans P78048.</title>
        <authorList>
            <consortium name="The Broad Institute Genome Sequencing Platform"/>
            <consortium name="The Broad Institute Genome Sequencing Center for Infectious Disease"/>
            <person name="Cuomo C."/>
            <person name="Bennett R."/>
            <person name="Hirakawa M."/>
            <person name="Noverr M."/>
            <person name="Mitchell A."/>
            <person name="Young S.K."/>
            <person name="Zeng Q."/>
            <person name="Gargeya S."/>
            <person name="Fitzgerald M."/>
            <person name="Abouelleil A."/>
            <person name="Alvarado L."/>
            <person name="Berlin A.M."/>
            <person name="Chapman S.B."/>
            <person name="Dewar J."/>
            <person name="Goldberg J."/>
            <person name="Griggs A."/>
            <person name="Gujja S."/>
            <person name="Hansen M."/>
            <person name="Howarth C."/>
            <person name="Imamovic A."/>
            <person name="Larimer J."/>
            <person name="McCowan C."/>
            <person name="Murphy C."/>
            <person name="Pearson M."/>
            <person name="Priest M."/>
            <person name="Roberts A."/>
            <person name="Saif S."/>
            <person name="Shea T."/>
            <person name="Sykes S."/>
            <person name="Wortman J."/>
            <person name="Nusbaum C."/>
            <person name="Birren B."/>
        </authorList>
    </citation>
    <scope>NUCLEOTIDE SEQUENCE [LARGE SCALE GENOMIC DNA]</scope>
    <source>
        <strain evidence="5 6">P78048</strain>
    </source>
</reference>
<proteinExistence type="inferred from homology"/>
<evidence type="ECO:0000313" key="5">
    <source>
        <dbReference type="EMBL" id="KGR06547.1"/>
    </source>
</evidence>
<dbReference type="Gene3D" id="3.90.1200.10">
    <property type="match status" value="1"/>
</dbReference>
<comment type="caution">
    <text evidence="5">The sequence shown here is derived from an EMBL/GenBank/DDBJ whole genome shotgun (WGS) entry which is preliminary data.</text>
</comment>
<dbReference type="Pfam" id="PF01633">
    <property type="entry name" value="Choline_kinase"/>
    <property type="match status" value="1"/>
</dbReference>
<dbReference type="Gene3D" id="3.30.200.20">
    <property type="entry name" value="Phosphorylase Kinase, domain 1"/>
    <property type="match status" value="1"/>
</dbReference>
<keyword evidence="5" id="KW-0808">Transferase</keyword>
<dbReference type="PANTHER" id="PTHR22603:SF66">
    <property type="entry name" value="ETHANOLAMINE KINASE"/>
    <property type="match status" value="1"/>
</dbReference>
<dbReference type="AlphaFoldDB" id="A0AB34PQ32"/>
<feature type="region of interest" description="Disordered" evidence="4">
    <location>
        <begin position="1"/>
        <end position="20"/>
    </location>
</feature>
<dbReference type="CDD" id="cd05157">
    <property type="entry name" value="ETNK_euk"/>
    <property type="match status" value="1"/>
</dbReference>
<gene>
    <name evidence="5" type="ORF">MG3_04914</name>
</gene>
<evidence type="ECO:0000256" key="2">
    <source>
        <dbReference type="ARBA" id="ARBA00038211"/>
    </source>
</evidence>
<accession>A0AB34PQ32</accession>
<dbReference type="EC" id="2.7.1.82" evidence="3"/>
<feature type="region of interest" description="Disordered" evidence="4">
    <location>
        <begin position="346"/>
        <end position="370"/>
    </location>
</feature>
<evidence type="ECO:0000256" key="1">
    <source>
        <dbReference type="ARBA" id="ARBA00037883"/>
    </source>
</evidence>
<evidence type="ECO:0000256" key="3">
    <source>
        <dbReference type="ARBA" id="ARBA00038874"/>
    </source>
</evidence>
<dbReference type="SUPFAM" id="SSF56112">
    <property type="entry name" value="Protein kinase-like (PK-like)"/>
    <property type="match status" value="1"/>
</dbReference>
<dbReference type="Proteomes" id="UP000030161">
    <property type="component" value="Unassembled WGS sequence"/>
</dbReference>
<dbReference type="PANTHER" id="PTHR22603">
    <property type="entry name" value="CHOLINE/ETHANOALAMINE KINASE"/>
    <property type="match status" value="1"/>
</dbReference>
<dbReference type="InterPro" id="IPR011009">
    <property type="entry name" value="Kinase-like_dom_sf"/>
</dbReference>